<evidence type="ECO:0000256" key="4">
    <source>
        <dbReference type="ARBA" id="ARBA00023242"/>
    </source>
</evidence>
<feature type="domain" description="SANT" evidence="7">
    <location>
        <begin position="17"/>
        <end position="65"/>
    </location>
</feature>
<sequence>MSETSSDSDKPRKRGHWSKEEHTRFVQGIQMHGKNWKKVVECVGTRSSNQIRSHAQKYFAKLEKKNKLPSSQTELTGEAYLMYLQTLSYNAYLKYMCELHKMYSVSRPVEIVKPVKIVGGDDIYPEDQTKKHIKVA</sequence>
<dbReference type="PANTHER" id="PTHR12802">
    <property type="entry name" value="SWI/SNF COMPLEX-RELATED"/>
    <property type="match status" value="1"/>
</dbReference>
<keyword evidence="4" id="KW-0539">Nucleus</keyword>
<comment type="caution">
    <text evidence="9">The sequence shown here is derived from an EMBL/GenBank/DDBJ whole genome shotgun (WGS) entry which is preliminary data.</text>
</comment>
<feature type="domain" description="Myb-like" evidence="6">
    <location>
        <begin position="9"/>
        <end position="59"/>
    </location>
</feature>
<dbReference type="OrthoDB" id="342406at2759"/>
<dbReference type="InterPro" id="IPR009057">
    <property type="entry name" value="Homeodomain-like_sf"/>
</dbReference>
<reference evidence="9 10" key="1">
    <citation type="submission" date="2016-11" db="EMBL/GenBank/DDBJ databases">
        <title>The macronuclear genome of Stentor coeruleus: a giant cell with tiny introns.</title>
        <authorList>
            <person name="Slabodnick M."/>
            <person name="Ruby J.G."/>
            <person name="Reiff S.B."/>
            <person name="Swart E.C."/>
            <person name="Gosai S."/>
            <person name="Prabakaran S."/>
            <person name="Witkowska E."/>
            <person name="Larue G.E."/>
            <person name="Fisher S."/>
            <person name="Freeman R.M."/>
            <person name="Gunawardena J."/>
            <person name="Chu W."/>
            <person name="Stover N.A."/>
            <person name="Gregory B.D."/>
            <person name="Nowacki M."/>
            <person name="Derisi J."/>
            <person name="Roy S.W."/>
            <person name="Marshall W.F."/>
            <person name="Sood P."/>
        </authorList>
    </citation>
    <scope>NUCLEOTIDE SEQUENCE [LARGE SCALE GENOMIC DNA]</scope>
    <source>
        <strain evidence="9">WM001</strain>
    </source>
</reference>
<evidence type="ECO:0000313" key="9">
    <source>
        <dbReference type="EMBL" id="OMJ67547.1"/>
    </source>
</evidence>
<dbReference type="InterPro" id="IPR017884">
    <property type="entry name" value="SANT_dom"/>
</dbReference>
<keyword evidence="1" id="KW-0805">Transcription regulation</keyword>
<dbReference type="NCBIfam" id="TIGR01557">
    <property type="entry name" value="myb_SHAQKYF"/>
    <property type="match status" value="1"/>
</dbReference>
<name>A0A1R2ASQ7_9CILI</name>
<dbReference type="Gene3D" id="1.10.10.60">
    <property type="entry name" value="Homeodomain-like"/>
    <property type="match status" value="1"/>
</dbReference>
<keyword evidence="3" id="KW-0804">Transcription</keyword>
<dbReference type="SUPFAM" id="SSF46689">
    <property type="entry name" value="Homeodomain-like"/>
    <property type="match status" value="1"/>
</dbReference>
<organism evidence="9 10">
    <name type="scientific">Stentor coeruleus</name>
    <dbReference type="NCBI Taxonomy" id="5963"/>
    <lineage>
        <taxon>Eukaryota</taxon>
        <taxon>Sar</taxon>
        <taxon>Alveolata</taxon>
        <taxon>Ciliophora</taxon>
        <taxon>Postciliodesmatophora</taxon>
        <taxon>Heterotrichea</taxon>
        <taxon>Heterotrichida</taxon>
        <taxon>Stentoridae</taxon>
        <taxon>Stentor</taxon>
    </lineage>
</organism>
<dbReference type="PROSITE" id="PS51294">
    <property type="entry name" value="HTH_MYB"/>
    <property type="match status" value="1"/>
</dbReference>
<accession>A0A1R2ASQ7</accession>
<feature type="domain" description="HTH myb-type" evidence="8">
    <location>
        <begin position="9"/>
        <end position="63"/>
    </location>
</feature>
<dbReference type="Pfam" id="PF00249">
    <property type="entry name" value="Myb_DNA-binding"/>
    <property type="match status" value="1"/>
</dbReference>
<dbReference type="InterPro" id="IPR006447">
    <property type="entry name" value="Myb_dom_plants"/>
</dbReference>
<dbReference type="EMBL" id="MPUH01001477">
    <property type="protein sequence ID" value="OMJ67547.1"/>
    <property type="molecule type" value="Genomic_DNA"/>
</dbReference>
<evidence type="ECO:0000256" key="5">
    <source>
        <dbReference type="SAM" id="MobiDB-lite"/>
    </source>
</evidence>
<dbReference type="InterPro" id="IPR001005">
    <property type="entry name" value="SANT/Myb"/>
</dbReference>
<dbReference type="CDD" id="cd00167">
    <property type="entry name" value="SANT"/>
    <property type="match status" value="1"/>
</dbReference>
<dbReference type="PROSITE" id="PS51293">
    <property type="entry name" value="SANT"/>
    <property type="match status" value="1"/>
</dbReference>
<evidence type="ECO:0000313" key="10">
    <source>
        <dbReference type="Proteomes" id="UP000187209"/>
    </source>
</evidence>
<dbReference type="InterPro" id="IPR017930">
    <property type="entry name" value="Myb_dom"/>
</dbReference>
<dbReference type="AlphaFoldDB" id="A0A1R2ASQ7"/>
<protein>
    <submittedName>
        <fullName evidence="9">Uncharacterized protein</fullName>
    </submittedName>
</protein>
<evidence type="ECO:0000259" key="8">
    <source>
        <dbReference type="PROSITE" id="PS51294"/>
    </source>
</evidence>
<dbReference type="SMART" id="SM00717">
    <property type="entry name" value="SANT"/>
    <property type="match status" value="1"/>
</dbReference>
<feature type="region of interest" description="Disordered" evidence="5">
    <location>
        <begin position="1"/>
        <end position="21"/>
    </location>
</feature>
<dbReference type="PROSITE" id="PS50090">
    <property type="entry name" value="MYB_LIKE"/>
    <property type="match status" value="1"/>
</dbReference>
<evidence type="ECO:0000256" key="1">
    <source>
        <dbReference type="ARBA" id="ARBA00023015"/>
    </source>
</evidence>
<dbReference type="GO" id="GO:0003677">
    <property type="term" value="F:DNA binding"/>
    <property type="evidence" value="ECO:0007669"/>
    <property type="project" value="UniProtKB-KW"/>
</dbReference>
<dbReference type="Proteomes" id="UP000187209">
    <property type="component" value="Unassembled WGS sequence"/>
</dbReference>
<evidence type="ECO:0000256" key="2">
    <source>
        <dbReference type="ARBA" id="ARBA00023125"/>
    </source>
</evidence>
<evidence type="ECO:0000259" key="6">
    <source>
        <dbReference type="PROSITE" id="PS50090"/>
    </source>
</evidence>
<proteinExistence type="predicted"/>
<evidence type="ECO:0000256" key="3">
    <source>
        <dbReference type="ARBA" id="ARBA00023163"/>
    </source>
</evidence>
<keyword evidence="10" id="KW-1185">Reference proteome</keyword>
<keyword evidence="2" id="KW-0238">DNA-binding</keyword>
<evidence type="ECO:0000259" key="7">
    <source>
        <dbReference type="PROSITE" id="PS51293"/>
    </source>
</evidence>
<gene>
    <name evidence="9" type="ORF">SteCoe_35254</name>
</gene>